<dbReference type="GO" id="GO:0006508">
    <property type="term" value="P:proteolysis"/>
    <property type="evidence" value="ECO:0007669"/>
    <property type="project" value="UniProtKB-KW"/>
</dbReference>
<organism evidence="6 7">
    <name type="scientific">Labedaea rhizosphaerae</name>
    <dbReference type="NCBI Taxonomy" id="598644"/>
    <lineage>
        <taxon>Bacteria</taxon>
        <taxon>Bacillati</taxon>
        <taxon>Actinomycetota</taxon>
        <taxon>Actinomycetes</taxon>
        <taxon>Pseudonocardiales</taxon>
        <taxon>Pseudonocardiaceae</taxon>
        <taxon>Labedaea</taxon>
    </lineage>
</organism>
<sequence length="202" mass="21041">MLSRVVCHNLPVSGGKVVAPVTQAAVDAVTGWKNSVDGIYQRQVEAFAAAAPPGDRNARVQAAIDRAKSQLGVPYAWGGGNANGPTRGITDHGGPADAHGDFKKIGFDCSGLMEYAFAGSGANVHRPAAAEAGQGPHVPLDQIQPGDMVFYAGAGGKGHIHHVAMYIGNGQMIEAPQSGLNVRIVPMRRDNTLVQYATRPIP</sequence>
<dbReference type="PANTHER" id="PTHR47359:SF3">
    <property type="entry name" value="NLP_P60 DOMAIN-CONTAINING PROTEIN-RELATED"/>
    <property type="match status" value="1"/>
</dbReference>
<dbReference type="EMBL" id="SNXZ01000005">
    <property type="protein sequence ID" value="TDP95033.1"/>
    <property type="molecule type" value="Genomic_DNA"/>
</dbReference>
<keyword evidence="7" id="KW-1185">Reference proteome</keyword>
<dbReference type="SUPFAM" id="SSF54001">
    <property type="entry name" value="Cysteine proteinases"/>
    <property type="match status" value="1"/>
</dbReference>
<dbReference type="Gene3D" id="3.90.1720.10">
    <property type="entry name" value="endopeptidase domain like (from Nostoc punctiforme)"/>
    <property type="match status" value="1"/>
</dbReference>
<comment type="similarity">
    <text evidence="1">Belongs to the peptidase C40 family.</text>
</comment>
<comment type="caution">
    <text evidence="6">The sequence shown here is derived from an EMBL/GenBank/DDBJ whole genome shotgun (WGS) entry which is preliminary data.</text>
</comment>
<dbReference type="Proteomes" id="UP000295444">
    <property type="component" value="Unassembled WGS sequence"/>
</dbReference>
<dbReference type="InterPro" id="IPR000064">
    <property type="entry name" value="NLP_P60_dom"/>
</dbReference>
<accession>A0A4R6S6Q3</accession>
<evidence type="ECO:0000259" key="5">
    <source>
        <dbReference type="PROSITE" id="PS51935"/>
    </source>
</evidence>
<keyword evidence="2" id="KW-0645">Protease</keyword>
<dbReference type="InterPro" id="IPR051794">
    <property type="entry name" value="PG_Endopeptidase_C40"/>
</dbReference>
<reference evidence="6 7" key="1">
    <citation type="submission" date="2019-03" db="EMBL/GenBank/DDBJ databases">
        <title>Genomic Encyclopedia of Type Strains, Phase IV (KMG-IV): sequencing the most valuable type-strain genomes for metagenomic binning, comparative biology and taxonomic classification.</title>
        <authorList>
            <person name="Goeker M."/>
        </authorList>
    </citation>
    <scope>NUCLEOTIDE SEQUENCE [LARGE SCALE GENOMIC DNA]</scope>
    <source>
        <strain evidence="6 7">DSM 45361</strain>
    </source>
</reference>
<protein>
    <submittedName>
        <fullName evidence="6">Cell wall-associated NlpC family hydrolase</fullName>
    </submittedName>
</protein>
<feature type="domain" description="NlpC/P60" evidence="5">
    <location>
        <begin position="57"/>
        <end position="202"/>
    </location>
</feature>
<evidence type="ECO:0000256" key="1">
    <source>
        <dbReference type="ARBA" id="ARBA00007074"/>
    </source>
</evidence>
<evidence type="ECO:0000256" key="4">
    <source>
        <dbReference type="ARBA" id="ARBA00022807"/>
    </source>
</evidence>
<keyword evidence="3 6" id="KW-0378">Hydrolase</keyword>
<dbReference type="PROSITE" id="PS51935">
    <property type="entry name" value="NLPC_P60"/>
    <property type="match status" value="1"/>
</dbReference>
<name>A0A4R6S6Q3_LABRH</name>
<evidence type="ECO:0000313" key="7">
    <source>
        <dbReference type="Proteomes" id="UP000295444"/>
    </source>
</evidence>
<dbReference type="Pfam" id="PF00877">
    <property type="entry name" value="NLPC_P60"/>
    <property type="match status" value="1"/>
</dbReference>
<evidence type="ECO:0000313" key="6">
    <source>
        <dbReference type="EMBL" id="TDP95033.1"/>
    </source>
</evidence>
<evidence type="ECO:0000256" key="3">
    <source>
        <dbReference type="ARBA" id="ARBA00022801"/>
    </source>
</evidence>
<gene>
    <name evidence="6" type="ORF">EV186_105265</name>
</gene>
<proteinExistence type="inferred from homology"/>
<dbReference type="GO" id="GO:0008234">
    <property type="term" value="F:cysteine-type peptidase activity"/>
    <property type="evidence" value="ECO:0007669"/>
    <property type="project" value="UniProtKB-KW"/>
</dbReference>
<dbReference type="InterPro" id="IPR038765">
    <property type="entry name" value="Papain-like_cys_pep_sf"/>
</dbReference>
<dbReference type="PANTHER" id="PTHR47359">
    <property type="entry name" value="PEPTIDOGLYCAN DL-ENDOPEPTIDASE CWLO"/>
    <property type="match status" value="1"/>
</dbReference>
<evidence type="ECO:0000256" key="2">
    <source>
        <dbReference type="ARBA" id="ARBA00022670"/>
    </source>
</evidence>
<dbReference type="AlphaFoldDB" id="A0A4R6S6Q3"/>
<keyword evidence="4" id="KW-0788">Thiol protease</keyword>